<dbReference type="OrthoDB" id="5240140at2759"/>
<feature type="region of interest" description="Disordered" evidence="1">
    <location>
        <begin position="59"/>
        <end position="89"/>
    </location>
</feature>
<evidence type="ECO:0000313" key="3">
    <source>
        <dbReference type="Proteomes" id="UP000078576"/>
    </source>
</evidence>
<proteinExistence type="predicted"/>
<sequence length="272" mass="29648">MLEDQRVLCPSCHWEFLQPGCDPSGDAFIYATLEQMRDQRLTCDNFSCPVYIEGQPHLDGLGTEDLAPGAQNEHAVSSSSDADKDDRKNHHPLIADFDYKAITTTLANAQTVVGCENDESYVDAHNQLHQQEVIGNSALYTNMVFAPISDIMSPFRITNPFAAGPSPFMGTTSNAVVSHGYGVSQSRVDTEDPVPIPVFNSPINVPATLPNTSPNASPVPTGVVIADPSRRSSSSQPQRSRASIRNRYTEHEIAIIMQMKAQGYGNDKIAQK</sequence>
<evidence type="ECO:0000313" key="2">
    <source>
        <dbReference type="EMBL" id="KUI61712.1"/>
    </source>
</evidence>
<keyword evidence="3" id="KW-1185">Reference proteome</keyword>
<feature type="compositionally biased region" description="Polar residues" evidence="1">
    <location>
        <begin position="209"/>
        <end position="218"/>
    </location>
</feature>
<gene>
    <name evidence="2" type="ORF">VP1G_08881</name>
</gene>
<feature type="compositionally biased region" description="Low complexity" evidence="1">
    <location>
        <begin position="225"/>
        <end position="245"/>
    </location>
</feature>
<dbReference type="Proteomes" id="UP000078576">
    <property type="component" value="Unassembled WGS sequence"/>
</dbReference>
<feature type="region of interest" description="Disordered" evidence="1">
    <location>
        <begin position="209"/>
        <end position="246"/>
    </location>
</feature>
<organism evidence="2 3">
    <name type="scientific">Cytospora mali</name>
    <name type="common">Apple Valsa canker fungus</name>
    <name type="synonym">Valsa mali</name>
    <dbReference type="NCBI Taxonomy" id="578113"/>
    <lineage>
        <taxon>Eukaryota</taxon>
        <taxon>Fungi</taxon>
        <taxon>Dikarya</taxon>
        <taxon>Ascomycota</taxon>
        <taxon>Pezizomycotina</taxon>
        <taxon>Sordariomycetes</taxon>
        <taxon>Sordariomycetidae</taxon>
        <taxon>Diaporthales</taxon>
        <taxon>Cytosporaceae</taxon>
        <taxon>Cytospora</taxon>
    </lineage>
</organism>
<accession>A0A194VCJ4</accession>
<dbReference type="EMBL" id="KN714785">
    <property type="protein sequence ID" value="KUI61712.1"/>
    <property type="molecule type" value="Genomic_DNA"/>
</dbReference>
<protein>
    <submittedName>
        <fullName evidence="2">Uncharacterized protein</fullName>
    </submittedName>
</protein>
<dbReference type="AlphaFoldDB" id="A0A194VCJ4"/>
<reference evidence="3" key="1">
    <citation type="submission" date="2014-12" db="EMBL/GenBank/DDBJ databases">
        <title>Genome Sequence of Valsa Canker Pathogens Uncovers a Specific Adaption of Colonization on Woody Bark.</title>
        <authorList>
            <person name="Yin Z."/>
            <person name="Liu H."/>
            <person name="Gao X."/>
            <person name="Li Z."/>
            <person name="Song N."/>
            <person name="Ke X."/>
            <person name="Dai Q."/>
            <person name="Wu Y."/>
            <person name="Sun Y."/>
            <person name="Xu J.-R."/>
            <person name="Kang Z.K."/>
            <person name="Wang L."/>
            <person name="Huang L."/>
        </authorList>
    </citation>
    <scope>NUCLEOTIDE SEQUENCE [LARGE SCALE GENOMIC DNA]</scope>
    <source>
        <strain evidence="3">SXYL134</strain>
    </source>
</reference>
<name>A0A194VCJ4_CYTMA</name>
<evidence type="ECO:0000256" key="1">
    <source>
        <dbReference type="SAM" id="MobiDB-lite"/>
    </source>
</evidence>